<organism evidence="1 2">
    <name type="scientific">Penicillium nordicum</name>
    <dbReference type="NCBI Taxonomy" id="229535"/>
    <lineage>
        <taxon>Eukaryota</taxon>
        <taxon>Fungi</taxon>
        <taxon>Dikarya</taxon>
        <taxon>Ascomycota</taxon>
        <taxon>Pezizomycotina</taxon>
        <taxon>Eurotiomycetes</taxon>
        <taxon>Eurotiomycetidae</taxon>
        <taxon>Eurotiales</taxon>
        <taxon>Aspergillaceae</taxon>
        <taxon>Penicillium</taxon>
    </lineage>
</organism>
<reference evidence="1 2" key="1">
    <citation type="submission" date="2015-08" db="EMBL/GenBank/DDBJ databases">
        <title>Genome sequencing of Penicillium nordicum.</title>
        <authorList>
            <person name="Nguyen H.D."/>
            <person name="Seifert K.A."/>
        </authorList>
    </citation>
    <scope>NUCLEOTIDE SEQUENCE [LARGE SCALE GENOMIC DNA]</scope>
    <source>
        <strain evidence="1 2">DAOMC 185683</strain>
    </source>
</reference>
<comment type="caution">
    <text evidence="1">The sequence shown here is derived from an EMBL/GenBank/DDBJ whole genome shotgun (WGS) entry which is preliminary data.</text>
</comment>
<evidence type="ECO:0000313" key="2">
    <source>
        <dbReference type="Proteomes" id="UP000037696"/>
    </source>
</evidence>
<keyword evidence="2" id="KW-1185">Reference proteome</keyword>
<dbReference type="OrthoDB" id="2156052at2759"/>
<dbReference type="Proteomes" id="UP000037696">
    <property type="component" value="Unassembled WGS sequence"/>
</dbReference>
<gene>
    <name evidence="1" type="ORF">ACN38_g7902</name>
</gene>
<dbReference type="AlphaFoldDB" id="A0A0M9WDX8"/>
<proteinExistence type="predicted"/>
<protein>
    <submittedName>
        <fullName evidence="1">Uncharacterized protein</fullName>
    </submittedName>
</protein>
<accession>A0A0M9WDX8</accession>
<dbReference type="EMBL" id="LHQQ01000138">
    <property type="protein sequence ID" value="KOS41223.1"/>
    <property type="molecule type" value="Genomic_DNA"/>
</dbReference>
<name>A0A0M9WDX8_9EURO</name>
<evidence type="ECO:0000313" key="1">
    <source>
        <dbReference type="EMBL" id="KOS41223.1"/>
    </source>
</evidence>
<sequence length="118" mass="13698">MGAEYDLQTYERLAVEDHTRYIFLELCKIPAAREEFGLGNGVLFDSHPNILNDTEIVEKDTKDASATPRGKPDQLFIHRVGDRTTTLLITVEYKPLYKLLLEDIRRGLRDMDLWKEMV</sequence>
<dbReference type="STRING" id="229535.A0A0M9WDX8"/>